<evidence type="ECO:0000259" key="2">
    <source>
        <dbReference type="PROSITE" id="PS50172"/>
    </source>
</evidence>
<evidence type="ECO:0000313" key="4">
    <source>
        <dbReference type="Proteomes" id="UP000799778"/>
    </source>
</evidence>
<dbReference type="Gene3D" id="3.40.50.10190">
    <property type="entry name" value="BRCT domain"/>
    <property type="match status" value="1"/>
</dbReference>
<dbReference type="SUPFAM" id="SSF52113">
    <property type="entry name" value="BRCT domain"/>
    <property type="match status" value="1"/>
</dbReference>
<feature type="region of interest" description="Disordered" evidence="1">
    <location>
        <begin position="1"/>
        <end position="88"/>
    </location>
</feature>
<feature type="compositionally biased region" description="Basic and acidic residues" evidence="1">
    <location>
        <begin position="60"/>
        <end position="69"/>
    </location>
</feature>
<reference evidence="3" key="1">
    <citation type="journal article" date="2020" name="Stud. Mycol.">
        <title>101 Dothideomycetes genomes: a test case for predicting lifestyles and emergence of pathogens.</title>
        <authorList>
            <person name="Haridas S."/>
            <person name="Albert R."/>
            <person name="Binder M."/>
            <person name="Bloem J."/>
            <person name="Labutti K."/>
            <person name="Salamov A."/>
            <person name="Andreopoulos B."/>
            <person name="Baker S."/>
            <person name="Barry K."/>
            <person name="Bills G."/>
            <person name="Bluhm B."/>
            <person name="Cannon C."/>
            <person name="Castanera R."/>
            <person name="Culley D."/>
            <person name="Daum C."/>
            <person name="Ezra D."/>
            <person name="Gonzalez J."/>
            <person name="Henrissat B."/>
            <person name="Kuo A."/>
            <person name="Liang C."/>
            <person name="Lipzen A."/>
            <person name="Lutzoni F."/>
            <person name="Magnuson J."/>
            <person name="Mondo S."/>
            <person name="Nolan M."/>
            <person name="Ohm R."/>
            <person name="Pangilinan J."/>
            <person name="Park H.-J."/>
            <person name="Ramirez L."/>
            <person name="Alfaro M."/>
            <person name="Sun H."/>
            <person name="Tritt A."/>
            <person name="Yoshinaga Y."/>
            <person name="Zwiers L.-H."/>
            <person name="Turgeon B."/>
            <person name="Goodwin S."/>
            <person name="Spatafora J."/>
            <person name="Crous P."/>
            <person name="Grigoriev I."/>
        </authorList>
    </citation>
    <scope>NUCLEOTIDE SEQUENCE</scope>
    <source>
        <strain evidence="3">CBS 175.79</strain>
    </source>
</reference>
<name>A0A6A5XH45_9PLEO</name>
<gene>
    <name evidence="3" type="ORF">BU24DRAFT_353048</name>
</gene>
<evidence type="ECO:0000313" key="3">
    <source>
        <dbReference type="EMBL" id="KAF2012166.1"/>
    </source>
</evidence>
<organism evidence="3 4">
    <name type="scientific">Aaosphaeria arxii CBS 175.79</name>
    <dbReference type="NCBI Taxonomy" id="1450172"/>
    <lineage>
        <taxon>Eukaryota</taxon>
        <taxon>Fungi</taxon>
        <taxon>Dikarya</taxon>
        <taxon>Ascomycota</taxon>
        <taxon>Pezizomycotina</taxon>
        <taxon>Dothideomycetes</taxon>
        <taxon>Pleosporomycetidae</taxon>
        <taxon>Pleosporales</taxon>
        <taxon>Pleosporales incertae sedis</taxon>
        <taxon>Aaosphaeria</taxon>
    </lineage>
</organism>
<dbReference type="GeneID" id="54281160"/>
<accession>A0A6A5XH45</accession>
<sequence length="311" mass="33078">MQQPPAKPTTKASLPKPCTTTTATIKTAAPPTRTFFDPWNSSSTGHQRAENRLSGSTSWRDCRNRKLGEQFRSSGRGGGRRVADTVGAGSEGFGIDGRLANGGWERGASGLRTGGQRSLVEVWGARKRRCSSSQEGESHTLDINDKDIVLPPPDHHHLPSSTSTSPPAQRPPSPSSPAQPKQIFSGLCMYINGSTAPLISDQNLKRLLATRGATTSVALGRRTVTHVVLGTPISHRGSGSGSGGGLAASKIQREIERTGGKGVRFVSVEWVLESVKADIRLPESRFASSTLRLAPEGQNSVYGMFTSKAAR</sequence>
<evidence type="ECO:0000256" key="1">
    <source>
        <dbReference type="SAM" id="MobiDB-lite"/>
    </source>
</evidence>
<feature type="domain" description="BRCT" evidence="2">
    <location>
        <begin position="179"/>
        <end position="288"/>
    </location>
</feature>
<keyword evidence="4" id="KW-1185">Reference proteome</keyword>
<feature type="compositionally biased region" description="Low complexity" evidence="1">
    <location>
        <begin position="15"/>
        <end position="34"/>
    </location>
</feature>
<dbReference type="InterPro" id="IPR036420">
    <property type="entry name" value="BRCT_dom_sf"/>
</dbReference>
<dbReference type="PROSITE" id="PS50172">
    <property type="entry name" value="BRCT"/>
    <property type="match status" value="1"/>
</dbReference>
<dbReference type="EMBL" id="ML978073">
    <property type="protein sequence ID" value="KAF2012166.1"/>
    <property type="molecule type" value="Genomic_DNA"/>
</dbReference>
<feature type="compositionally biased region" description="Basic and acidic residues" evidence="1">
    <location>
        <begin position="136"/>
        <end position="157"/>
    </location>
</feature>
<dbReference type="AlphaFoldDB" id="A0A6A5XH45"/>
<dbReference type="Proteomes" id="UP000799778">
    <property type="component" value="Unassembled WGS sequence"/>
</dbReference>
<proteinExistence type="predicted"/>
<feature type="region of interest" description="Disordered" evidence="1">
    <location>
        <begin position="127"/>
        <end position="181"/>
    </location>
</feature>
<dbReference type="RefSeq" id="XP_033380505.1">
    <property type="nucleotide sequence ID" value="XM_033523763.1"/>
</dbReference>
<dbReference type="InterPro" id="IPR001357">
    <property type="entry name" value="BRCT_dom"/>
</dbReference>
<dbReference type="OrthoDB" id="427711at2759"/>
<feature type="compositionally biased region" description="Pro residues" evidence="1">
    <location>
        <begin position="168"/>
        <end position="177"/>
    </location>
</feature>
<protein>
    <recommendedName>
        <fullName evidence="2">BRCT domain-containing protein</fullName>
    </recommendedName>
</protein>